<evidence type="ECO:0000313" key="2">
    <source>
        <dbReference type="EMBL" id="ANW97183.1"/>
    </source>
</evidence>
<reference evidence="2 3" key="1">
    <citation type="submission" date="2016-02" db="EMBL/GenBank/DDBJ databases">
        <authorList>
            <person name="Wen L."/>
            <person name="He K."/>
            <person name="Yang H."/>
        </authorList>
    </citation>
    <scope>NUCLEOTIDE SEQUENCE [LARGE SCALE GENOMIC DNA]</scope>
    <source>
        <strain evidence="2 3">CZ1127</strain>
    </source>
</reference>
<dbReference type="PROSITE" id="PS51257">
    <property type="entry name" value="PROKAR_LIPOPROTEIN"/>
    <property type="match status" value="1"/>
</dbReference>
<keyword evidence="1" id="KW-0732">Signal</keyword>
<organism evidence="2 3">
    <name type="scientific">Wenyingzhuangia fucanilytica</name>
    <dbReference type="NCBI Taxonomy" id="1790137"/>
    <lineage>
        <taxon>Bacteria</taxon>
        <taxon>Pseudomonadati</taxon>
        <taxon>Bacteroidota</taxon>
        <taxon>Flavobacteriia</taxon>
        <taxon>Flavobacteriales</taxon>
        <taxon>Flavobacteriaceae</taxon>
        <taxon>Wenyingzhuangia</taxon>
    </lineage>
</organism>
<protein>
    <submittedName>
        <fullName evidence="2">Septum formation inhibitor Maf</fullName>
    </submittedName>
</protein>
<dbReference type="KEGG" id="wfu:AXE80_13190"/>
<name>A0A1B1Y8S8_9FLAO</name>
<feature type="chain" id="PRO_5008532617" evidence="1">
    <location>
        <begin position="18"/>
        <end position="294"/>
    </location>
</feature>
<sequence>MKNLSYLFVLIFATACAQTTPKTNITKEFKDYWYSGKAEITSYDLEQARYGEIRKGHAVNIFVTEPFSKKHNTKADENNEHNISVLKLNATKKFNTGVYPYSIMTSTFLPVKHSKASLKISSSTQEWCGHEYIELVKDEDEFEMSNFSYFQGESFQNKDLDIETVLEDDIWSKIRLTPENLPQGKFKALPSFVYLRFSHRDVKAYQAEGKITKGEKTNVYQIMYPSLNRTLEITFENTFPYKILGWTDTYKSGWGAKAKTLTTKATLKKVKNIAYWQTNGNKDLYLRKELGLEY</sequence>
<dbReference type="STRING" id="1790137.AXE80_13190"/>
<dbReference type="RefSeq" id="WP_068828141.1">
    <property type="nucleotide sequence ID" value="NZ_CP014224.1"/>
</dbReference>
<evidence type="ECO:0000256" key="1">
    <source>
        <dbReference type="SAM" id="SignalP"/>
    </source>
</evidence>
<gene>
    <name evidence="2" type="ORF">AXE80_13190</name>
</gene>
<dbReference type="Proteomes" id="UP000092967">
    <property type="component" value="Chromosome"/>
</dbReference>
<evidence type="ECO:0000313" key="3">
    <source>
        <dbReference type="Proteomes" id="UP000092967"/>
    </source>
</evidence>
<keyword evidence="3" id="KW-1185">Reference proteome</keyword>
<proteinExistence type="predicted"/>
<feature type="signal peptide" evidence="1">
    <location>
        <begin position="1"/>
        <end position="17"/>
    </location>
</feature>
<dbReference type="OrthoDB" id="5496093at2"/>
<dbReference type="AlphaFoldDB" id="A0A1B1Y8S8"/>
<accession>A0A1B1Y8S8</accession>
<dbReference type="EMBL" id="CP014224">
    <property type="protein sequence ID" value="ANW97183.1"/>
    <property type="molecule type" value="Genomic_DNA"/>
</dbReference>